<protein>
    <recommendedName>
        <fullName evidence="4">G domain-containing protein</fullName>
    </recommendedName>
</protein>
<evidence type="ECO:0008006" key="4">
    <source>
        <dbReference type="Google" id="ProtNLM"/>
    </source>
</evidence>
<keyword evidence="1" id="KW-0732">Signal</keyword>
<keyword evidence="3" id="KW-1185">Reference proteome</keyword>
<dbReference type="EMBL" id="ADBJ01000029">
    <property type="protein sequence ID" value="EFA80580.1"/>
    <property type="molecule type" value="Genomic_DNA"/>
</dbReference>
<sequence>MKKIISVFILFNIIFEISASKTYLILGESGNGKSTFCNSVFCTTEVAIEGHTLSAETSFPHLYTGTGKVHPFFNGLNLIDTPGSCDTRGKSNQEIVEELEYFLINTFGNNTDSKIDGIIFIQDSYSMRARIDLHMESYISFFSPSVVDSTLFIVNQRNISEDRLVNLHMEECTRVLNKYSFMSEKHYDGYKNHLIKVNVKEPSTDQINRLVPSLQNLKPYYLKDLEFKKQEINKIYTELINNPENMKEYQESKIEYKEENGFEEHVVPTEEIVYTKSYTNGFGLSFMGFSVSFPKSIQVPQLVKGSKVLRTTKKNSVPTVVPITKTMLKNEEEFYWKKAIMIYQSKTKQKYNN</sequence>
<dbReference type="AlphaFoldDB" id="D3BDD6"/>
<dbReference type="RefSeq" id="XP_020432700.1">
    <property type="nucleotide sequence ID" value="XM_020577373.1"/>
</dbReference>
<dbReference type="InterPro" id="IPR027417">
    <property type="entry name" value="P-loop_NTPase"/>
</dbReference>
<proteinExistence type="predicted"/>
<dbReference type="SUPFAM" id="SSF52540">
    <property type="entry name" value="P-loop containing nucleoside triphosphate hydrolases"/>
    <property type="match status" value="1"/>
</dbReference>
<comment type="caution">
    <text evidence="2">The sequence shown here is derived from an EMBL/GenBank/DDBJ whole genome shotgun (WGS) entry which is preliminary data.</text>
</comment>
<feature type="signal peptide" evidence="1">
    <location>
        <begin position="1"/>
        <end position="19"/>
    </location>
</feature>
<dbReference type="Proteomes" id="UP000001396">
    <property type="component" value="Unassembled WGS sequence"/>
</dbReference>
<dbReference type="GeneID" id="31362001"/>
<accession>D3BDD6</accession>
<dbReference type="Gene3D" id="3.40.50.300">
    <property type="entry name" value="P-loop containing nucleotide triphosphate hydrolases"/>
    <property type="match status" value="1"/>
</dbReference>
<dbReference type="InParanoid" id="D3BDD6"/>
<evidence type="ECO:0000313" key="2">
    <source>
        <dbReference type="EMBL" id="EFA80580.1"/>
    </source>
</evidence>
<name>D3BDD6_HETP5</name>
<gene>
    <name evidence="2" type="ORF">PPL_06519</name>
</gene>
<evidence type="ECO:0000256" key="1">
    <source>
        <dbReference type="SAM" id="SignalP"/>
    </source>
</evidence>
<reference evidence="2 3" key="1">
    <citation type="journal article" date="2011" name="Genome Res.">
        <title>Phylogeny-wide analysis of social amoeba genomes highlights ancient origins for complex intercellular communication.</title>
        <authorList>
            <person name="Heidel A.J."/>
            <person name="Lawal H.M."/>
            <person name="Felder M."/>
            <person name="Schilde C."/>
            <person name="Helps N.R."/>
            <person name="Tunggal B."/>
            <person name="Rivero F."/>
            <person name="John U."/>
            <person name="Schleicher M."/>
            <person name="Eichinger L."/>
            <person name="Platzer M."/>
            <person name="Noegel A.A."/>
            <person name="Schaap P."/>
            <person name="Gloeckner G."/>
        </authorList>
    </citation>
    <scope>NUCLEOTIDE SEQUENCE [LARGE SCALE GENOMIC DNA]</scope>
    <source>
        <strain evidence="3">ATCC 26659 / Pp 5 / PN500</strain>
    </source>
</reference>
<evidence type="ECO:0000313" key="3">
    <source>
        <dbReference type="Proteomes" id="UP000001396"/>
    </source>
</evidence>
<organism evidence="2 3">
    <name type="scientific">Heterostelium pallidum (strain ATCC 26659 / Pp 5 / PN500)</name>
    <name type="common">Cellular slime mold</name>
    <name type="synonym">Polysphondylium pallidum</name>
    <dbReference type="NCBI Taxonomy" id="670386"/>
    <lineage>
        <taxon>Eukaryota</taxon>
        <taxon>Amoebozoa</taxon>
        <taxon>Evosea</taxon>
        <taxon>Eumycetozoa</taxon>
        <taxon>Dictyostelia</taxon>
        <taxon>Acytosteliales</taxon>
        <taxon>Acytosteliaceae</taxon>
        <taxon>Heterostelium</taxon>
    </lineage>
</organism>
<feature type="chain" id="PRO_5003041045" description="G domain-containing protein" evidence="1">
    <location>
        <begin position="20"/>
        <end position="353"/>
    </location>
</feature>